<sequence length="144" mass="16961">MFFAKRYRDSQTEYEFGGQDELRAIKIDCSGLIVNCYRYAVREYTEYTLPFFDASVKDFFLKYSVITNNPNPGDLIFMGDEDTDFPTHIAFYVKTVDDNIYFIDSTKKEAMEGHPSINGVTERFYNKNDKRFKSFAKIKLLKNR</sequence>
<dbReference type="RefSeq" id="WP_162663172.1">
    <property type="nucleotide sequence ID" value="NZ_CP048020.1"/>
</dbReference>
<dbReference type="AlphaFoldDB" id="A0A6P1XZW1"/>
<accession>A0A6P1XZW1</accession>
<dbReference type="Gene3D" id="3.90.1720.10">
    <property type="entry name" value="endopeptidase domain like (from Nostoc punctiforme)"/>
    <property type="match status" value="1"/>
</dbReference>
<keyword evidence="2" id="KW-0645">Protease</keyword>
<dbReference type="GO" id="GO:0006508">
    <property type="term" value="P:proteolysis"/>
    <property type="evidence" value="ECO:0007669"/>
    <property type="project" value="UniProtKB-KW"/>
</dbReference>
<gene>
    <name evidence="6" type="ORF">GWP43_04935</name>
</gene>
<evidence type="ECO:0000313" key="6">
    <source>
        <dbReference type="EMBL" id="QHX42905.1"/>
    </source>
</evidence>
<name>A0A6P1XZW1_9SPIR</name>
<feature type="domain" description="NlpC/P60" evidence="5">
    <location>
        <begin position="12"/>
        <end position="111"/>
    </location>
</feature>
<evidence type="ECO:0000256" key="2">
    <source>
        <dbReference type="ARBA" id="ARBA00022670"/>
    </source>
</evidence>
<protein>
    <submittedName>
        <fullName evidence="6">C40 family peptidase</fullName>
    </submittedName>
</protein>
<dbReference type="SUPFAM" id="SSF54001">
    <property type="entry name" value="Cysteine proteinases"/>
    <property type="match status" value="1"/>
</dbReference>
<keyword evidence="3" id="KW-0378">Hydrolase</keyword>
<evidence type="ECO:0000259" key="5">
    <source>
        <dbReference type="Pfam" id="PF00877"/>
    </source>
</evidence>
<evidence type="ECO:0000256" key="4">
    <source>
        <dbReference type="ARBA" id="ARBA00022807"/>
    </source>
</evidence>
<organism evidence="6 7">
    <name type="scientific">Treponema vincentii</name>
    <dbReference type="NCBI Taxonomy" id="69710"/>
    <lineage>
        <taxon>Bacteria</taxon>
        <taxon>Pseudomonadati</taxon>
        <taxon>Spirochaetota</taxon>
        <taxon>Spirochaetia</taxon>
        <taxon>Spirochaetales</taxon>
        <taxon>Treponemataceae</taxon>
        <taxon>Treponema</taxon>
    </lineage>
</organism>
<comment type="similarity">
    <text evidence="1">Belongs to the peptidase C40 family.</text>
</comment>
<keyword evidence="4" id="KW-0788">Thiol protease</keyword>
<dbReference type="KEGG" id="trz:GWP43_04935"/>
<evidence type="ECO:0000313" key="7">
    <source>
        <dbReference type="Proteomes" id="UP000464374"/>
    </source>
</evidence>
<dbReference type="Pfam" id="PF00877">
    <property type="entry name" value="NLPC_P60"/>
    <property type="match status" value="1"/>
</dbReference>
<proteinExistence type="inferred from homology"/>
<evidence type="ECO:0000256" key="1">
    <source>
        <dbReference type="ARBA" id="ARBA00007074"/>
    </source>
</evidence>
<dbReference type="GO" id="GO:0008234">
    <property type="term" value="F:cysteine-type peptidase activity"/>
    <property type="evidence" value="ECO:0007669"/>
    <property type="project" value="UniProtKB-KW"/>
</dbReference>
<reference evidence="6 7" key="1">
    <citation type="submission" date="2020-01" db="EMBL/GenBank/DDBJ databases">
        <title>Complete genome sequence of a human oral phylogroup 1 Treponema sp. strain ATCC 700766, originally isolated from periodontitis dental plaque.</title>
        <authorList>
            <person name="Chan Y."/>
            <person name="Huo Y.-B."/>
            <person name="Yu X.-L."/>
            <person name="Zeng H."/>
            <person name="Leung W.-K."/>
            <person name="Watt R.M."/>
        </authorList>
    </citation>
    <scope>NUCLEOTIDE SEQUENCE [LARGE SCALE GENOMIC DNA]</scope>
    <source>
        <strain evidence="6 7">OMZ 804</strain>
    </source>
</reference>
<evidence type="ECO:0000256" key="3">
    <source>
        <dbReference type="ARBA" id="ARBA00022801"/>
    </source>
</evidence>
<dbReference type="Proteomes" id="UP000464374">
    <property type="component" value="Chromosome"/>
</dbReference>
<dbReference type="InterPro" id="IPR000064">
    <property type="entry name" value="NLP_P60_dom"/>
</dbReference>
<dbReference type="InterPro" id="IPR038765">
    <property type="entry name" value="Papain-like_cys_pep_sf"/>
</dbReference>
<dbReference type="EMBL" id="CP048020">
    <property type="protein sequence ID" value="QHX42905.1"/>
    <property type="molecule type" value="Genomic_DNA"/>
</dbReference>